<keyword evidence="1" id="KW-0812">Transmembrane</keyword>
<proteinExistence type="predicted"/>
<feature type="transmembrane region" description="Helical" evidence="1">
    <location>
        <begin position="227"/>
        <end position="249"/>
    </location>
</feature>
<evidence type="ECO:0008006" key="4">
    <source>
        <dbReference type="Google" id="ProtNLM"/>
    </source>
</evidence>
<reference evidence="3" key="1">
    <citation type="submission" date="2017-08" db="EMBL/GenBank/DDBJ databases">
        <title>A dynamic microbial community with high functional redundancy inhabits the cold, oxic subseafloor aquifer.</title>
        <authorList>
            <person name="Tully B.J."/>
            <person name="Wheat C.G."/>
            <person name="Glazer B.T."/>
            <person name="Huber J.A."/>
        </authorList>
    </citation>
    <scope>NUCLEOTIDE SEQUENCE [LARGE SCALE GENOMIC DNA]</scope>
</reference>
<evidence type="ECO:0000313" key="2">
    <source>
        <dbReference type="EMBL" id="PCI73888.1"/>
    </source>
</evidence>
<accession>A0A2A4WTZ0</accession>
<name>A0A2A4WTZ0_9GAMM</name>
<keyword evidence="1" id="KW-0472">Membrane</keyword>
<dbReference type="Proteomes" id="UP000218767">
    <property type="component" value="Unassembled WGS sequence"/>
</dbReference>
<dbReference type="EMBL" id="NVUL01000112">
    <property type="protein sequence ID" value="PCI73888.1"/>
    <property type="molecule type" value="Genomic_DNA"/>
</dbReference>
<evidence type="ECO:0000256" key="1">
    <source>
        <dbReference type="SAM" id="Phobius"/>
    </source>
</evidence>
<protein>
    <recommendedName>
        <fullName evidence="4">DUF3667 domain-containing protein</fullName>
    </recommendedName>
</protein>
<comment type="caution">
    <text evidence="2">The sequence shown here is derived from an EMBL/GenBank/DDBJ whole genome shotgun (WGS) entry which is preliminary data.</text>
</comment>
<feature type="transmembrane region" description="Helical" evidence="1">
    <location>
        <begin position="261"/>
        <end position="283"/>
    </location>
</feature>
<sequence length="326" mass="36940">MDNPPVLSESSEPCLNCGKPLMGDYCGNCGQEAKDFRRPFFRLSGEAIQSLFELDGRAFRTLFFLLTKPAHLSKEYFSGRRMQYTPPLRLFLVISVSFFLLVSLYTSIRSIEEALNPNISGSEAAASISDDVSLTIGNDTDEDGDNGLAQILSFVESINLPFLDDQTNANLRRVMSAQAEANLNTLVEDPVEFSRGYLEYITFFMLLMIPLLALIQKLIYIRTGHYYVEHLVLTLHNHAFVIFVVFVTSLTDMVEESQIPIINSVFGYLGAAIYIWMWVYLFLSLKNYFQQGYGITLLKYVTTTILYGFTLSFGILLFSGILFFLF</sequence>
<keyword evidence="1" id="KW-1133">Transmembrane helix</keyword>
<feature type="transmembrane region" description="Helical" evidence="1">
    <location>
        <begin position="197"/>
        <end position="215"/>
    </location>
</feature>
<gene>
    <name evidence="2" type="ORF">COB20_15730</name>
</gene>
<evidence type="ECO:0000313" key="3">
    <source>
        <dbReference type="Proteomes" id="UP000218767"/>
    </source>
</evidence>
<dbReference type="AlphaFoldDB" id="A0A2A4WTZ0"/>
<dbReference type="Pfam" id="PF12412">
    <property type="entry name" value="DUF3667"/>
    <property type="match status" value="1"/>
</dbReference>
<dbReference type="InterPro" id="IPR022134">
    <property type="entry name" value="DUF3667"/>
</dbReference>
<feature type="transmembrane region" description="Helical" evidence="1">
    <location>
        <begin position="304"/>
        <end position="325"/>
    </location>
</feature>
<feature type="transmembrane region" description="Helical" evidence="1">
    <location>
        <begin position="90"/>
        <end position="108"/>
    </location>
</feature>
<organism evidence="2 3">
    <name type="scientific">SAR86 cluster bacterium</name>
    <dbReference type="NCBI Taxonomy" id="2030880"/>
    <lineage>
        <taxon>Bacteria</taxon>
        <taxon>Pseudomonadati</taxon>
        <taxon>Pseudomonadota</taxon>
        <taxon>Gammaproteobacteria</taxon>
        <taxon>SAR86 cluster</taxon>
    </lineage>
</organism>